<dbReference type="AlphaFoldDB" id="A0A8J5X5D6"/>
<name>A0A8J5X5D6_DIALT</name>
<dbReference type="EMBL" id="JAGTXO010000047">
    <property type="protein sequence ID" value="KAG8458776.1"/>
    <property type="molecule type" value="Genomic_DNA"/>
</dbReference>
<proteinExistence type="predicted"/>
<accession>A0A8J5X5D6</accession>
<sequence length="195" mass="20721">MPPRVLLALLLLAAVCGAESAPAILQPVDTHSDCAIVLSLHNATTCELTRFEHAVRTRPPGCDVVALYNTKPARKALAGLIGHDATYAGFVTATRALRARASGVHVVPYGDAETKAALFGMGYSATALHMFSPYNSGLSKAAWFVWGARQSYRVFWFAELDVLVGSTWAAIVATWPLGGAGSHDERLVSLSLAVQ</sequence>
<feature type="chain" id="PRO_5035299252" evidence="1">
    <location>
        <begin position="21"/>
        <end position="195"/>
    </location>
</feature>
<comment type="caution">
    <text evidence="2">The sequence shown here is derived from an EMBL/GenBank/DDBJ whole genome shotgun (WGS) entry which is preliminary data.</text>
</comment>
<feature type="signal peptide" evidence="1">
    <location>
        <begin position="1"/>
        <end position="20"/>
    </location>
</feature>
<keyword evidence="3" id="KW-1185">Reference proteome</keyword>
<evidence type="ECO:0000313" key="3">
    <source>
        <dbReference type="Proteomes" id="UP000751190"/>
    </source>
</evidence>
<evidence type="ECO:0000256" key="1">
    <source>
        <dbReference type="SAM" id="SignalP"/>
    </source>
</evidence>
<gene>
    <name evidence="2" type="ORF">KFE25_005203</name>
</gene>
<protein>
    <submittedName>
        <fullName evidence="2">Uncharacterized protein</fullName>
    </submittedName>
</protein>
<dbReference type="Proteomes" id="UP000751190">
    <property type="component" value="Unassembled WGS sequence"/>
</dbReference>
<evidence type="ECO:0000313" key="2">
    <source>
        <dbReference type="EMBL" id="KAG8458776.1"/>
    </source>
</evidence>
<reference evidence="2" key="1">
    <citation type="submission" date="2021-05" db="EMBL/GenBank/DDBJ databases">
        <title>The genome of the haptophyte Pavlova lutheri (Diacronema luteri, Pavlovales) - a model for lipid biosynthesis in eukaryotic algae.</title>
        <authorList>
            <person name="Hulatt C.J."/>
            <person name="Posewitz M.C."/>
        </authorList>
    </citation>
    <scope>NUCLEOTIDE SEQUENCE</scope>
    <source>
        <strain evidence="2">NIVA-4/92</strain>
    </source>
</reference>
<organism evidence="2 3">
    <name type="scientific">Diacronema lutheri</name>
    <name type="common">Unicellular marine alga</name>
    <name type="synonym">Monochrysis lutheri</name>
    <dbReference type="NCBI Taxonomy" id="2081491"/>
    <lineage>
        <taxon>Eukaryota</taxon>
        <taxon>Haptista</taxon>
        <taxon>Haptophyta</taxon>
        <taxon>Pavlovophyceae</taxon>
        <taxon>Pavlovales</taxon>
        <taxon>Pavlovaceae</taxon>
        <taxon>Diacronema</taxon>
    </lineage>
</organism>
<keyword evidence="1" id="KW-0732">Signal</keyword>